<dbReference type="AlphaFoldDB" id="A0A9N9BF92"/>
<accession>A0A9N9BF92</accession>
<proteinExistence type="predicted"/>
<evidence type="ECO:0000313" key="2">
    <source>
        <dbReference type="Proteomes" id="UP000789759"/>
    </source>
</evidence>
<reference evidence="1" key="1">
    <citation type="submission" date="2021-06" db="EMBL/GenBank/DDBJ databases">
        <authorList>
            <person name="Kallberg Y."/>
            <person name="Tangrot J."/>
            <person name="Rosling A."/>
        </authorList>
    </citation>
    <scope>NUCLEOTIDE SEQUENCE</scope>
    <source>
        <strain evidence="1">FL966</strain>
    </source>
</reference>
<protein>
    <submittedName>
        <fullName evidence="1">23886_t:CDS:1</fullName>
    </submittedName>
</protein>
<sequence length="278" mass="31809">MQKRLGFPDSSCLSFAIKIWVLLEGYLDPDKLKTNISQVTDLADFKHILKDEFELLKKVRPQNIVFLNNNNIPLLPNTCLQTLADSTTAKTPLIVHYPLSNANSKCKIPHTSGSLSLLREEVVKRFKELQTKEFYFFNDETKDEIRNEYSFNVLVSQTEPNGNDYNLKLKVKVEGKKSYSNWVLKDVFKEILGQPDYVSLEHPFSESELKIFIKELHTIFNAFHKEFSTNEPTAHLSIEIPLDGSRGYGSVDYIVEIGRILVLLCEANSEDMNKGTAQ</sequence>
<dbReference type="OrthoDB" id="2382295at2759"/>
<dbReference type="EMBL" id="CAJVQA010002953">
    <property type="protein sequence ID" value="CAG8561801.1"/>
    <property type="molecule type" value="Genomic_DNA"/>
</dbReference>
<dbReference type="Proteomes" id="UP000789759">
    <property type="component" value="Unassembled WGS sequence"/>
</dbReference>
<feature type="non-terminal residue" evidence="1">
    <location>
        <position position="278"/>
    </location>
</feature>
<organism evidence="1 2">
    <name type="scientific">Cetraspora pellucida</name>
    <dbReference type="NCBI Taxonomy" id="1433469"/>
    <lineage>
        <taxon>Eukaryota</taxon>
        <taxon>Fungi</taxon>
        <taxon>Fungi incertae sedis</taxon>
        <taxon>Mucoromycota</taxon>
        <taxon>Glomeromycotina</taxon>
        <taxon>Glomeromycetes</taxon>
        <taxon>Diversisporales</taxon>
        <taxon>Gigasporaceae</taxon>
        <taxon>Cetraspora</taxon>
    </lineage>
</organism>
<keyword evidence="2" id="KW-1185">Reference proteome</keyword>
<evidence type="ECO:0000313" key="1">
    <source>
        <dbReference type="EMBL" id="CAG8561801.1"/>
    </source>
</evidence>
<comment type="caution">
    <text evidence="1">The sequence shown here is derived from an EMBL/GenBank/DDBJ whole genome shotgun (WGS) entry which is preliminary data.</text>
</comment>
<gene>
    <name evidence="1" type="ORF">CPELLU_LOCUS5236</name>
</gene>
<name>A0A9N9BF92_9GLOM</name>